<evidence type="ECO:0008006" key="4">
    <source>
        <dbReference type="Google" id="ProtNLM"/>
    </source>
</evidence>
<gene>
    <name evidence="2" type="ORF">SPSYN_01407</name>
</gene>
<dbReference type="RefSeq" id="WP_161821764.1">
    <property type="nucleotide sequence ID" value="NZ_LSRS01000003.1"/>
</dbReference>
<accession>A0A9D3AYB6</accession>
<feature type="transmembrane region" description="Helical" evidence="1">
    <location>
        <begin position="59"/>
        <end position="79"/>
    </location>
</feature>
<dbReference type="EMBL" id="LSRS01000003">
    <property type="protein sequence ID" value="KAF1085271.1"/>
    <property type="molecule type" value="Genomic_DNA"/>
</dbReference>
<reference evidence="2" key="1">
    <citation type="submission" date="2016-02" db="EMBL/GenBank/DDBJ databases">
        <title>Draft Genome Sequence of Sporotomaculum syntrophicum Strain FB, a Syntrophic Benzoate Degrader.</title>
        <authorList>
            <person name="Nobu M.K."/>
            <person name="Narihiro T."/>
            <person name="Qiu Y.-L."/>
            <person name="Ohashi A."/>
            <person name="Liu W.-T."/>
            <person name="Yuji S."/>
        </authorList>
    </citation>
    <scope>NUCLEOTIDE SEQUENCE</scope>
    <source>
        <strain evidence="2">FB</strain>
    </source>
</reference>
<keyword evidence="1" id="KW-1133">Transmembrane helix</keyword>
<feature type="transmembrane region" description="Helical" evidence="1">
    <location>
        <begin position="86"/>
        <end position="107"/>
    </location>
</feature>
<name>A0A9D3AYB6_9FIRM</name>
<keyword evidence="3" id="KW-1185">Reference proteome</keyword>
<protein>
    <recommendedName>
        <fullName evidence="4">DUF2269 domain-containing protein</fullName>
    </recommendedName>
</protein>
<evidence type="ECO:0000313" key="2">
    <source>
        <dbReference type="EMBL" id="KAF1085271.1"/>
    </source>
</evidence>
<keyword evidence="1" id="KW-0812">Transmembrane</keyword>
<evidence type="ECO:0000313" key="3">
    <source>
        <dbReference type="Proteomes" id="UP000798488"/>
    </source>
</evidence>
<keyword evidence="1" id="KW-0472">Membrane</keyword>
<dbReference type="OrthoDB" id="156858at2"/>
<sequence>MKQLSLKGRAWLKGLHIFLVCTWIGAGISMVLLGFAKQQITNGDELYAVNAAIKLIDDFIVIPAAMGTLLTGLLFSLFTNWGFTRFYWVIFKWFMTIAQILFGTFFLGPWVNGATSIADIQRVEAIKDATYLYFSQMNQYFGFLQVALLVVVVFVSVLKPWGKRNTGK</sequence>
<dbReference type="AlphaFoldDB" id="A0A9D3AYB6"/>
<feature type="transmembrane region" description="Helical" evidence="1">
    <location>
        <begin position="140"/>
        <end position="158"/>
    </location>
</feature>
<evidence type="ECO:0000256" key="1">
    <source>
        <dbReference type="SAM" id="Phobius"/>
    </source>
</evidence>
<dbReference type="Proteomes" id="UP000798488">
    <property type="component" value="Unassembled WGS sequence"/>
</dbReference>
<organism evidence="2 3">
    <name type="scientific">Sporotomaculum syntrophicum</name>
    <dbReference type="NCBI Taxonomy" id="182264"/>
    <lineage>
        <taxon>Bacteria</taxon>
        <taxon>Bacillati</taxon>
        <taxon>Bacillota</taxon>
        <taxon>Clostridia</taxon>
        <taxon>Eubacteriales</taxon>
        <taxon>Desulfallaceae</taxon>
        <taxon>Sporotomaculum</taxon>
    </lineage>
</organism>
<comment type="caution">
    <text evidence="2">The sequence shown here is derived from an EMBL/GenBank/DDBJ whole genome shotgun (WGS) entry which is preliminary data.</text>
</comment>
<feature type="transmembrane region" description="Helical" evidence="1">
    <location>
        <begin position="12"/>
        <end position="36"/>
    </location>
</feature>
<proteinExistence type="predicted"/>